<evidence type="ECO:0000313" key="1">
    <source>
        <dbReference type="EMBL" id="PKY59853.1"/>
    </source>
</evidence>
<accession>A0A2I1HLX3</accession>
<dbReference type="EMBL" id="LLXI01003808">
    <property type="protein sequence ID" value="PKY59853.1"/>
    <property type="molecule type" value="Genomic_DNA"/>
</dbReference>
<keyword evidence="2" id="KW-1185">Reference proteome</keyword>
<reference evidence="1 2" key="1">
    <citation type="submission" date="2015-10" db="EMBL/GenBank/DDBJ databases">
        <title>Genome analyses suggest a sexual origin of heterokaryosis in a supposedly ancient asexual fungus.</title>
        <authorList>
            <person name="Ropars J."/>
            <person name="Sedzielewska K."/>
            <person name="Noel J."/>
            <person name="Charron P."/>
            <person name="Farinelli L."/>
            <person name="Marton T."/>
            <person name="Kruger M."/>
            <person name="Pelin A."/>
            <person name="Brachmann A."/>
            <person name="Corradi N."/>
        </authorList>
    </citation>
    <scope>NUCLEOTIDE SEQUENCE [LARGE SCALE GENOMIC DNA]</scope>
    <source>
        <strain evidence="1 2">A4</strain>
    </source>
</reference>
<proteinExistence type="predicted"/>
<dbReference type="VEuPathDB" id="FungiDB:RhiirA1_466533"/>
<dbReference type="VEuPathDB" id="FungiDB:FUN_019437"/>
<comment type="caution">
    <text evidence="1">The sequence shown here is derived from an EMBL/GenBank/DDBJ whole genome shotgun (WGS) entry which is preliminary data.</text>
</comment>
<organism evidence="1 2">
    <name type="scientific">Rhizophagus irregularis</name>
    <dbReference type="NCBI Taxonomy" id="588596"/>
    <lineage>
        <taxon>Eukaryota</taxon>
        <taxon>Fungi</taxon>
        <taxon>Fungi incertae sedis</taxon>
        <taxon>Mucoromycota</taxon>
        <taxon>Glomeromycotina</taxon>
        <taxon>Glomeromycetes</taxon>
        <taxon>Glomerales</taxon>
        <taxon>Glomeraceae</taxon>
        <taxon>Rhizophagus</taxon>
    </lineage>
</organism>
<evidence type="ECO:0000313" key="2">
    <source>
        <dbReference type="Proteomes" id="UP000234323"/>
    </source>
</evidence>
<name>A0A2I1HLX3_9GLOM</name>
<dbReference type="AlphaFoldDB" id="A0A2I1HLX3"/>
<protein>
    <submittedName>
        <fullName evidence="1">Uncharacterized protein</fullName>
    </submittedName>
</protein>
<gene>
    <name evidence="1" type="ORF">RhiirA4_482960</name>
</gene>
<dbReference type="Proteomes" id="UP000234323">
    <property type="component" value="Unassembled WGS sequence"/>
</dbReference>
<sequence>MTQICLEKVQKALCNIMEEEFISLFKVVFECFAETSVTNMSQILQDHFKSEMINYLSKDLYKVLVEGCTKTGTTNVDSFLNFIFIFLEFYDILGLSFNEKLRTLEKNIEIFENITHQSQDVIPDDDNKFNLPTSIEHLLNVNNQINPSL</sequence>